<dbReference type="PROSITE" id="PS01358">
    <property type="entry name" value="ZF_RANBP2_1"/>
    <property type="match status" value="3"/>
</dbReference>
<dbReference type="GO" id="GO:0003729">
    <property type="term" value="F:mRNA binding"/>
    <property type="evidence" value="ECO:0007669"/>
    <property type="project" value="TreeGrafter"/>
</dbReference>
<dbReference type="GO" id="GO:0008270">
    <property type="term" value="F:zinc ion binding"/>
    <property type="evidence" value="ECO:0007669"/>
    <property type="project" value="UniProtKB-KW"/>
</dbReference>
<feature type="domain" description="RanBP2-type" evidence="5">
    <location>
        <begin position="105"/>
        <end position="136"/>
    </location>
</feature>
<dbReference type="AlphaFoldDB" id="A0AAD4J2H0"/>
<dbReference type="PANTHER" id="PTHR23111:SF41">
    <property type="entry name" value="ZINC FINGER RAN-BINDING DOMAIN-CONTAINING PROTEIN 2-LIKE"/>
    <property type="match status" value="1"/>
</dbReference>
<dbReference type="PANTHER" id="PTHR23111">
    <property type="entry name" value="ZINC FINGER PROTEIN"/>
    <property type="match status" value="1"/>
</dbReference>
<dbReference type="SMART" id="SM00547">
    <property type="entry name" value="ZnF_RBZ"/>
    <property type="match status" value="3"/>
</dbReference>
<dbReference type="EMBL" id="SDAM02000175">
    <property type="protein sequence ID" value="KAH6825408.1"/>
    <property type="molecule type" value="Genomic_DNA"/>
</dbReference>
<feature type="domain" description="RanBP2-type" evidence="5">
    <location>
        <begin position="52"/>
        <end position="83"/>
    </location>
</feature>
<dbReference type="InterPro" id="IPR001876">
    <property type="entry name" value="Znf_RanBP2"/>
</dbReference>
<evidence type="ECO:0000256" key="4">
    <source>
        <dbReference type="PROSITE-ProRule" id="PRU00322"/>
    </source>
</evidence>
<organism evidence="6 7">
    <name type="scientific">Perilla frutescens var. hirtella</name>
    <name type="common">Perilla citriodora</name>
    <name type="synonym">Perilla setoyensis</name>
    <dbReference type="NCBI Taxonomy" id="608512"/>
    <lineage>
        <taxon>Eukaryota</taxon>
        <taxon>Viridiplantae</taxon>
        <taxon>Streptophyta</taxon>
        <taxon>Embryophyta</taxon>
        <taxon>Tracheophyta</taxon>
        <taxon>Spermatophyta</taxon>
        <taxon>Magnoliopsida</taxon>
        <taxon>eudicotyledons</taxon>
        <taxon>Gunneridae</taxon>
        <taxon>Pentapetalae</taxon>
        <taxon>asterids</taxon>
        <taxon>lamiids</taxon>
        <taxon>Lamiales</taxon>
        <taxon>Lamiaceae</taxon>
        <taxon>Nepetoideae</taxon>
        <taxon>Elsholtzieae</taxon>
        <taxon>Perilla</taxon>
    </lineage>
</organism>
<feature type="domain" description="RanBP2-type" evidence="5">
    <location>
        <begin position="4"/>
        <end position="33"/>
    </location>
</feature>
<keyword evidence="2 4" id="KW-0863">Zinc-finger</keyword>
<keyword evidence="3" id="KW-0862">Zinc</keyword>
<gene>
    <name evidence="6" type="ORF">C2S53_000980</name>
</gene>
<sequence length="140" mass="15179">MSCRQGDWMCGACQHLNFTKRESCQRCGCPKYGDAGAYANAMAMQKTAADVLAGDWYCGAINCGAHNYASRTSCYRCCASKDYCGYGAGIMASAGYAYDAIPGWKTGDWICSRVGCGMHNYASRMECYKCQTPKDYGGAM</sequence>
<dbReference type="Gene3D" id="4.10.1060.10">
    <property type="entry name" value="Zinc finger, RanBP2-type"/>
    <property type="match status" value="3"/>
</dbReference>
<evidence type="ECO:0000256" key="3">
    <source>
        <dbReference type="ARBA" id="ARBA00022833"/>
    </source>
</evidence>
<evidence type="ECO:0000313" key="7">
    <source>
        <dbReference type="Proteomes" id="UP001190926"/>
    </source>
</evidence>
<keyword evidence="7" id="KW-1185">Reference proteome</keyword>
<keyword evidence="1" id="KW-0479">Metal-binding</keyword>
<evidence type="ECO:0000313" key="6">
    <source>
        <dbReference type="EMBL" id="KAH6825408.1"/>
    </source>
</evidence>
<accession>A0AAD4J2H0</accession>
<proteinExistence type="predicted"/>
<dbReference type="Proteomes" id="UP001190926">
    <property type="component" value="Unassembled WGS sequence"/>
</dbReference>
<evidence type="ECO:0000256" key="2">
    <source>
        <dbReference type="ARBA" id="ARBA00022771"/>
    </source>
</evidence>
<dbReference type="Pfam" id="PF00641">
    <property type="entry name" value="Zn_ribbon_RanBP"/>
    <property type="match status" value="2"/>
</dbReference>
<dbReference type="SUPFAM" id="SSF90209">
    <property type="entry name" value="Ran binding protein zinc finger-like"/>
    <property type="match status" value="3"/>
</dbReference>
<dbReference type="PROSITE" id="PS50199">
    <property type="entry name" value="ZF_RANBP2_2"/>
    <property type="match status" value="3"/>
</dbReference>
<comment type="caution">
    <text evidence="6">The sequence shown here is derived from an EMBL/GenBank/DDBJ whole genome shotgun (WGS) entry which is preliminary data.</text>
</comment>
<name>A0AAD4J2H0_PERFH</name>
<dbReference type="InterPro" id="IPR036443">
    <property type="entry name" value="Znf_RanBP2_sf"/>
</dbReference>
<evidence type="ECO:0000256" key="1">
    <source>
        <dbReference type="ARBA" id="ARBA00022723"/>
    </source>
</evidence>
<dbReference type="GO" id="GO:0005737">
    <property type="term" value="C:cytoplasm"/>
    <property type="evidence" value="ECO:0007669"/>
    <property type="project" value="TreeGrafter"/>
</dbReference>
<reference evidence="6 7" key="1">
    <citation type="journal article" date="2021" name="Nat. Commun.">
        <title>Incipient diploidization of the medicinal plant Perilla within 10,000 years.</title>
        <authorList>
            <person name="Zhang Y."/>
            <person name="Shen Q."/>
            <person name="Leng L."/>
            <person name="Zhang D."/>
            <person name="Chen S."/>
            <person name="Shi Y."/>
            <person name="Ning Z."/>
            <person name="Chen S."/>
        </authorList>
    </citation>
    <scope>NUCLEOTIDE SEQUENCE [LARGE SCALE GENOMIC DNA]</scope>
    <source>
        <strain evidence="7">cv. PC099</strain>
    </source>
</reference>
<evidence type="ECO:0000259" key="5">
    <source>
        <dbReference type="PROSITE" id="PS50199"/>
    </source>
</evidence>
<protein>
    <submittedName>
        <fullName evidence="6">Ran BP2/NZF zinc finger-like superfamily protein</fullName>
    </submittedName>
</protein>